<sequence>SRGLGLAVVAELMKDPENAVVATARNTKQSSGLQELVAKYSSNRLKVITMDISDSASVEKAVEEVTTVLPSGIDCLIHNGAISLQPTSSFAEIDLTLLEQEFRVNTIGPLRVARAFLPLVRKSTQKKIVYISSTLGSIAASPTWIGLSDAYSLTKAALNMHWGSALNAEGITTILINPGWLDTDMGRTLDDLISQRFSWVPKLSADESAVSCIRIIKQAKLEDTVGFYNYDGTLIPW</sequence>
<organism evidence="2 3">
    <name type="scientific">Wolfiporia cocos (strain MD-104)</name>
    <name type="common">Brown rot fungus</name>
    <dbReference type="NCBI Taxonomy" id="742152"/>
    <lineage>
        <taxon>Eukaryota</taxon>
        <taxon>Fungi</taxon>
        <taxon>Dikarya</taxon>
        <taxon>Basidiomycota</taxon>
        <taxon>Agaricomycotina</taxon>
        <taxon>Agaricomycetes</taxon>
        <taxon>Polyporales</taxon>
        <taxon>Phaeolaceae</taxon>
        <taxon>Wolfiporia</taxon>
    </lineage>
</organism>
<dbReference type="PANTHER" id="PTHR43544">
    <property type="entry name" value="SHORT-CHAIN DEHYDROGENASE/REDUCTASE"/>
    <property type="match status" value="1"/>
</dbReference>
<gene>
    <name evidence="2" type="ORF">WOLCODRAFT_68720</name>
</gene>
<dbReference type="InterPro" id="IPR036291">
    <property type="entry name" value="NAD(P)-bd_dom_sf"/>
</dbReference>
<dbReference type="PANTHER" id="PTHR43544:SF36">
    <property type="entry name" value="CHAIN OXIDOREDUCTASE (CSGA), PUTATIVE (AFU_ORTHOLOGUE AFUA_4G00910)-RELATED"/>
    <property type="match status" value="1"/>
</dbReference>
<dbReference type="InterPro" id="IPR051468">
    <property type="entry name" value="Fungal_SecMetab_SDRs"/>
</dbReference>
<keyword evidence="3" id="KW-1185">Reference proteome</keyword>
<evidence type="ECO:0000313" key="2">
    <source>
        <dbReference type="EMBL" id="PCH40584.1"/>
    </source>
</evidence>
<reference evidence="2 3" key="1">
    <citation type="journal article" date="2012" name="Science">
        <title>The Paleozoic origin of enzymatic lignin decomposition reconstructed from 31 fungal genomes.</title>
        <authorList>
            <person name="Floudas D."/>
            <person name="Binder M."/>
            <person name="Riley R."/>
            <person name="Barry K."/>
            <person name="Blanchette R.A."/>
            <person name="Henrissat B."/>
            <person name="Martinez A.T."/>
            <person name="Otillar R."/>
            <person name="Spatafora J.W."/>
            <person name="Yadav J.S."/>
            <person name="Aerts A."/>
            <person name="Benoit I."/>
            <person name="Boyd A."/>
            <person name="Carlson A."/>
            <person name="Copeland A."/>
            <person name="Coutinho P.M."/>
            <person name="de Vries R.P."/>
            <person name="Ferreira P."/>
            <person name="Findley K."/>
            <person name="Foster B."/>
            <person name="Gaskell J."/>
            <person name="Glotzer D."/>
            <person name="Gorecki P."/>
            <person name="Heitman J."/>
            <person name="Hesse C."/>
            <person name="Hori C."/>
            <person name="Igarashi K."/>
            <person name="Jurgens J.A."/>
            <person name="Kallen N."/>
            <person name="Kersten P."/>
            <person name="Kohler A."/>
            <person name="Kuees U."/>
            <person name="Kumar T.K.A."/>
            <person name="Kuo A."/>
            <person name="LaButti K."/>
            <person name="Larrondo L.F."/>
            <person name="Lindquist E."/>
            <person name="Ling A."/>
            <person name="Lombard V."/>
            <person name="Lucas S."/>
            <person name="Lundell T."/>
            <person name="Martin R."/>
            <person name="McLaughlin D.J."/>
            <person name="Morgenstern I."/>
            <person name="Morin E."/>
            <person name="Murat C."/>
            <person name="Nagy L.G."/>
            <person name="Nolan M."/>
            <person name="Ohm R.A."/>
            <person name="Patyshakuliyeva A."/>
            <person name="Rokas A."/>
            <person name="Ruiz-Duenas F.J."/>
            <person name="Sabat G."/>
            <person name="Salamov A."/>
            <person name="Samejima M."/>
            <person name="Schmutz J."/>
            <person name="Slot J.C."/>
            <person name="St John F."/>
            <person name="Stenlid J."/>
            <person name="Sun H."/>
            <person name="Sun S."/>
            <person name="Syed K."/>
            <person name="Tsang A."/>
            <person name="Wiebenga A."/>
            <person name="Young D."/>
            <person name="Pisabarro A."/>
            <person name="Eastwood D.C."/>
            <person name="Martin F."/>
            <person name="Cullen D."/>
            <person name="Grigoriev I.V."/>
            <person name="Hibbett D.S."/>
        </authorList>
    </citation>
    <scope>NUCLEOTIDE SEQUENCE [LARGE SCALE GENOMIC DNA]</scope>
    <source>
        <strain evidence="2 3">MD-104</strain>
    </source>
</reference>
<evidence type="ECO:0000313" key="3">
    <source>
        <dbReference type="Proteomes" id="UP000218811"/>
    </source>
</evidence>
<dbReference type="SUPFAM" id="SSF51735">
    <property type="entry name" value="NAD(P)-binding Rossmann-fold domains"/>
    <property type="match status" value="1"/>
</dbReference>
<name>A0A2H3JV39_WOLCO</name>
<comment type="similarity">
    <text evidence="1">Belongs to the short-chain dehydrogenases/reductases (SDR) family.</text>
</comment>
<dbReference type="OrthoDB" id="9876299at2759"/>
<dbReference type="AlphaFoldDB" id="A0A2H3JV39"/>
<dbReference type="GO" id="GO:0005737">
    <property type="term" value="C:cytoplasm"/>
    <property type="evidence" value="ECO:0007669"/>
    <property type="project" value="TreeGrafter"/>
</dbReference>
<dbReference type="EMBL" id="KB468053">
    <property type="protein sequence ID" value="PCH40584.1"/>
    <property type="molecule type" value="Genomic_DNA"/>
</dbReference>
<dbReference type="InterPro" id="IPR002347">
    <property type="entry name" value="SDR_fam"/>
</dbReference>
<evidence type="ECO:0000256" key="1">
    <source>
        <dbReference type="ARBA" id="ARBA00006484"/>
    </source>
</evidence>
<protein>
    <submittedName>
        <fullName evidence="2">NAD(P)-binding protein</fullName>
    </submittedName>
</protein>
<dbReference type="OMA" id="HILVIRS"/>
<dbReference type="Gene3D" id="3.40.50.720">
    <property type="entry name" value="NAD(P)-binding Rossmann-like Domain"/>
    <property type="match status" value="1"/>
</dbReference>
<dbReference type="Pfam" id="PF00106">
    <property type="entry name" value="adh_short"/>
    <property type="match status" value="1"/>
</dbReference>
<accession>A0A2H3JV39</accession>
<feature type="non-terminal residue" evidence="2">
    <location>
        <position position="1"/>
    </location>
</feature>
<dbReference type="Proteomes" id="UP000218811">
    <property type="component" value="Unassembled WGS sequence"/>
</dbReference>
<dbReference type="GO" id="GO:0016491">
    <property type="term" value="F:oxidoreductase activity"/>
    <property type="evidence" value="ECO:0007669"/>
    <property type="project" value="TreeGrafter"/>
</dbReference>
<proteinExistence type="inferred from homology"/>